<dbReference type="InterPro" id="IPR000719">
    <property type="entry name" value="Prot_kinase_dom"/>
</dbReference>
<reference evidence="3 4" key="1">
    <citation type="submission" date="2020-08" db="EMBL/GenBank/DDBJ databases">
        <title>Aphidius gifuensis genome sequencing and assembly.</title>
        <authorList>
            <person name="Du Z."/>
        </authorList>
    </citation>
    <scope>NUCLEOTIDE SEQUENCE [LARGE SCALE GENOMIC DNA]</scope>
    <source>
        <strain evidence="3">YNYX2018</strain>
        <tissue evidence="3">Adults</tissue>
    </source>
</reference>
<proteinExistence type="inferred from homology"/>
<dbReference type="PANTHER" id="PTHR45890:SF1">
    <property type="entry name" value="AARF DOMAIN CONTAINING KINASE 2"/>
    <property type="match status" value="1"/>
</dbReference>
<organism evidence="3 4">
    <name type="scientific">Aphidius gifuensis</name>
    <name type="common">Parasitoid wasp</name>
    <dbReference type="NCBI Taxonomy" id="684658"/>
    <lineage>
        <taxon>Eukaryota</taxon>
        <taxon>Metazoa</taxon>
        <taxon>Ecdysozoa</taxon>
        <taxon>Arthropoda</taxon>
        <taxon>Hexapoda</taxon>
        <taxon>Insecta</taxon>
        <taxon>Pterygota</taxon>
        <taxon>Neoptera</taxon>
        <taxon>Endopterygota</taxon>
        <taxon>Hymenoptera</taxon>
        <taxon>Apocrita</taxon>
        <taxon>Ichneumonoidea</taxon>
        <taxon>Braconidae</taxon>
        <taxon>Aphidiinae</taxon>
        <taxon>Aphidius</taxon>
    </lineage>
</organism>
<dbReference type="InterPro" id="IPR052402">
    <property type="entry name" value="ADCK_kinase"/>
</dbReference>
<comment type="similarity">
    <text evidence="1">Belongs to the protein kinase superfamily. ADCK protein kinase family.</text>
</comment>
<dbReference type="GO" id="GO:0004672">
    <property type="term" value="F:protein kinase activity"/>
    <property type="evidence" value="ECO:0007669"/>
    <property type="project" value="InterPro"/>
</dbReference>
<accession>A0A834Y111</accession>
<keyword evidence="4" id="KW-1185">Reference proteome</keyword>
<dbReference type="AlphaFoldDB" id="A0A834Y111"/>
<feature type="domain" description="Protein kinase" evidence="2">
    <location>
        <begin position="66"/>
        <end position="385"/>
    </location>
</feature>
<dbReference type="CDD" id="cd13971">
    <property type="entry name" value="ADCK2-like"/>
    <property type="match status" value="1"/>
</dbReference>
<dbReference type="SUPFAM" id="SSF56112">
    <property type="entry name" value="Protein kinase-like (PK-like)"/>
    <property type="match status" value="1"/>
</dbReference>
<evidence type="ECO:0000259" key="2">
    <source>
        <dbReference type="PROSITE" id="PS50011"/>
    </source>
</evidence>
<protein>
    <recommendedName>
        <fullName evidence="2">Protein kinase domain-containing protein</fullName>
    </recommendedName>
</protein>
<dbReference type="Gene3D" id="1.10.510.10">
    <property type="entry name" value="Transferase(Phosphotransferase) domain 1"/>
    <property type="match status" value="1"/>
</dbReference>
<dbReference type="InterPro" id="IPR044095">
    <property type="entry name" value="ADCK2_dom"/>
</dbReference>
<dbReference type="OrthoDB" id="427480at2759"/>
<gene>
    <name evidence="3" type="ORF">HCN44_005612</name>
</gene>
<dbReference type="EMBL" id="JACMRX010000001">
    <property type="protein sequence ID" value="KAF7997335.1"/>
    <property type="molecule type" value="Genomic_DNA"/>
</dbReference>
<dbReference type="InterPro" id="IPR004147">
    <property type="entry name" value="ABC1_dom"/>
</dbReference>
<evidence type="ECO:0000313" key="4">
    <source>
        <dbReference type="Proteomes" id="UP000639338"/>
    </source>
</evidence>
<dbReference type="InterPro" id="IPR011009">
    <property type="entry name" value="Kinase-like_dom_sf"/>
</dbReference>
<dbReference type="GO" id="GO:0005524">
    <property type="term" value="F:ATP binding"/>
    <property type="evidence" value="ECO:0007669"/>
    <property type="project" value="InterPro"/>
</dbReference>
<dbReference type="Proteomes" id="UP000639338">
    <property type="component" value="Unassembled WGS sequence"/>
</dbReference>
<evidence type="ECO:0000256" key="1">
    <source>
        <dbReference type="ARBA" id="ARBA00009670"/>
    </source>
</evidence>
<sequence length="385" mass="44436">MVGIEYLGPTFMKLGQWVATRRDLFSNDICDTLSRLQRQTPAHSWTYTRSILKLSYGEEWKKLFVKFDDDLIGSGCFAEFFKLRKLVDYFGKKFEDDNELYPVAVKILHPGIESCIKQDLKIINGFCKFATWLVPSIYWLNLSDCIKEFSKLMENQVDMKLEAKNLLKFRKNFKNNSSVIFPKPILHLTNNLILVESFHEGKYISNYLNSSDKLLKKKLAKIGIKAILKMIFHDNFIHCDLHPGNILVQENNGLRLVLLDCGLVSSLNDRCQKNLRDVFRSLAKGDGALAGDYIMKHSDHMTPDPDGFKKTINDIVKKYMDNKLNLNNVNMWKLMTEFYSALVRYQVHQDGAFINVVLSIVVIEDLGKSLDPSNDILLELLQFIQ</sequence>
<dbReference type="PROSITE" id="PS50011">
    <property type="entry name" value="PROTEIN_KINASE_DOM"/>
    <property type="match status" value="1"/>
</dbReference>
<evidence type="ECO:0000313" key="3">
    <source>
        <dbReference type="EMBL" id="KAF7997335.1"/>
    </source>
</evidence>
<dbReference type="Pfam" id="PF03109">
    <property type="entry name" value="ABC1"/>
    <property type="match status" value="1"/>
</dbReference>
<name>A0A834Y111_APHGI</name>
<dbReference type="GO" id="GO:0005739">
    <property type="term" value="C:mitochondrion"/>
    <property type="evidence" value="ECO:0007669"/>
    <property type="project" value="TreeGrafter"/>
</dbReference>
<dbReference type="PANTHER" id="PTHR45890">
    <property type="entry name" value="AARF DOMAIN CONTAINING KINASE 2 (PREDICTED)"/>
    <property type="match status" value="1"/>
</dbReference>
<comment type="caution">
    <text evidence="3">The sequence shown here is derived from an EMBL/GenBank/DDBJ whole genome shotgun (WGS) entry which is preliminary data.</text>
</comment>